<dbReference type="InterPro" id="IPR032675">
    <property type="entry name" value="LRR_dom_sf"/>
</dbReference>
<reference evidence="5 6" key="1">
    <citation type="submission" date="2018-05" db="EMBL/GenBank/DDBJ databases">
        <title>Genomic Encyclopedia of Archaeal and Bacterial Type Strains, Phase II (KMG-II): from individual species to whole genera.</title>
        <authorList>
            <person name="Goeker M."/>
        </authorList>
    </citation>
    <scope>NUCLEOTIDE SEQUENCE [LARGE SCALE GENOMIC DNA]</scope>
    <source>
        <strain evidence="5 6">DSM 22637</strain>
    </source>
</reference>
<sequence>MKYFYFRLTLVFSLLFSINLNAQIVFTEDVTVPFDGVRGDVAFADVDGDNDHDVLITGYDGTNPTTKLYTNDGLGGYALVPGTTFQAFFIGSAIAFADIDGDNDQDVLIAGNTSTNFPYSRQTKLYTNDGTGVFTEVVGTPFDDLWEPSLDFADIDGDNDLDVLITGAGTASYITKLYTNDGSGNFTEVIGTPFIVTGSSDSEFLDIDNDNDLDILITGVDASANINSFLYTNDGSGNFTIMPSQPLVGVYQSSVSFADIDGDNDNDLLLTGVTSTGQGVFLYENDGSGNYSLVLGTPFASMSGEALDFADIDGDNDQDIVITGGLQSKVFSNDGNGNFVEELSVQIEGTNESALAFADVDNDNDQDLMVVGNGALSGSIARLYLNESNPTVAIPDTNFEQALIDLGIDTNGLNGNILEVDALAVTQLYISDPVNNPNFPNVNAPISDLTGLEGFTNLERFSANDNSLTSIDVTQNTALELLFLKNNQISTIDISNNLSLTLLSLEGNNLSNIDVSSHTALAQLYLGSNNLSSIDVTNNINLDRFYINDNQLTSIDVSNNTLLKRLWLHNNLISTIDVTNNTALELLYLEGNLLTSVDVSQNTNLFNLAVGYNSITSLDVTNLTVIEALTTEGTLINSLDLSQNTILEQLVVSDNPNLTSIDVSNNPQLWNLLTFNTPIASLDLSNNAITSLYAGDNAALSFMDLRNGNNVNMTVFDVPNTPNLTCINTDAVTAQVMVDSGKVLSTDCSNTTTIAIPDSNFEQALIDLGFDTNGLNGNILETNALAVTNLYIGDPLNNTNLPNVNATISDLTGIESFTNLVRLYANDNSITTIDVTQNVLLERLQIHNNQIASIDVTNNTALEVLWLENNLLTSVDVSQNTSLLNLAVGLNPITSLDVTNLTVITNLTTEVTQISAIDLSQNPELRQMWIADNPNLTSIDVSNNPLLFNLGIYNTSISSLDLSNTAIETLYAGNNASLSFMDFRNGNNINVTVFDVSNNPLLTCINTDATTSQVMVDSGKVLSTDCNNTTTIAIPDANFEQALIDLGYDTNGLNGNILETNALAVTQLYISDPLNNANLPNVNATISDLTGLEGFTNLERFAANENSITSIDVTQNTALEWLFLRNNQLSSIDISNNLALTRFSLEGNTVSSIDVSSHSALTELYLGSNNFSSIDVSNNIALDRFYINDNQITSIDVSNNTLLKRLWLHNNLISTIDVTSNTALELLYLEGNLLTSVDVSQNISLLNLAVGLNPITSLDVTNLTVIQNLTTEVTQISALDLSQNVELRQMWIADNPNLTSIDLSNNPLLWNLGVYNTPLESLDLSNNAITSLYANDMPNLYRLDLTNGMNTSVTYIDITNNPSLECISVDDAAYSTANWTEVDPTAAFSEDCNSVWTVYTTDPNLDTAINAYLGVIDTDMDGVMSYEEASNYTGTLDLSGSGIIDITGLEAFTSVTEINLSGNSITDISSLIFGNVVTLTRNDLQFKTVERRAFNSLQILNCSNNNLKSLDVSIITTLTSLDCSNNQLEVLNVKNGNNTNFVNFDASGNPSLYCALVDDISYSNTNWTAIDNQTLFSDTDCNAKLQPKVFLQGAMLNPVSGEEHLMRDNLRSLGYIPTTSPYVDGLTCDVSVFNVTGDNAIVDWVEISLRNALSPGNKLQTRSALLQRDGDVVDVDGVSEIAFNLWAKSYYVSINHRNHLGVMSNGPNILNFTPSTFNFSDGSISTYGTNAQVVLGSGDTGLWAGNTNGDHIIQYSGVVPDSPSILSFVLNDPSNIFNLPTHFVDGYYNFDVDMNGRVQYTGSTPETPFILQIVLAHPGNVFNLSTHQILEQLP</sequence>
<feature type="chain" id="PRO_5016293426" evidence="4">
    <location>
        <begin position="23"/>
        <end position="1834"/>
    </location>
</feature>
<accession>A0A316DKD7</accession>
<dbReference type="Gene3D" id="3.80.10.10">
    <property type="entry name" value="Ribonuclease Inhibitor"/>
    <property type="match status" value="5"/>
</dbReference>
<evidence type="ECO:0000313" key="5">
    <source>
        <dbReference type="EMBL" id="PWK18581.1"/>
    </source>
</evidence>
<dbReference type="InterPro" id="IPR028994">
    <property type="entry name" value="Integrin_alpha_N"/>
</dbReference>
<evidence type="ECO:0000256" key="2">
    <source>
        <dbReference type="ARBA" id="ARBA00022729"/>
    </source>
</evidence>
<evidence type="ECO:0000256" key="3">
    <source>
        <dbReference type="ARBA" id="ARBA00022737"/>
    </source>
</evidence>
<evidence type="ECO:0000256" key="4">
    <source>
        <dbReference type="SAM" id="SignalP"/>
    </source>
</evidence>
<name>A0A316DKD7_9FLAO</name>
<dbReference type="RefSeq" id="WP_109682400.1">
    <property type="nucleotide sequence ID" value="NZ_QGGP01000004.1"/>
</dbReference>
<keyword evidence="1" id="KW-0433">Leucine-rich repeat</keyword>
<dbReference type="SUPFAM" id="SSF69318">
    <property type="entry name" value="Integrin alpha N-terminal domain"/>
    <property type="match status" value="1"/>
</dbReference>
<dbReference type="Pfam" id="PF13517">
    <property type="entry name" value="FG-GAP_3"/>
    <property type="match status" value="3"/>
</dbReference>
<proteinExistence type="predicted"/>
<dbReference type="GO" id="GO:0035591">
    <property type="term" value="F:signaling adaptor activity"/>
    <property type="evidence" value="ECO:0007669"/>
    <property type="project" value="TreeGrafter"/>
</dbReference>
<dbReference type="Gene3D" id="2.130.10.130">
    <property type="entry name" value="Integrin alpha, N-terminal"/>
    <property type="match status" value="1"/>
</dbReference>
<keyword evidence="2 4" id="KW-0732">Signal</keyword>
<dbReference type="SMART" id="SM00365">
    <property type="entry name" value="LRR_SD22"/>
    <property type="match status" value="14"/>
</dbReference>
<dbReference type="InterPro" id="IPR052574">
    <property type="entry name" value="CDIRP"/>
</dbReference>
<evidence type="ECO:0000313" key="6">
    <source>
        <dbReference type="Proteomes" id="UP000245430"/>
    </source>
</evidence>
<dbReference type="PROSITE" id="PS51450">
    <property type="entry name" value="LRR"/>
    <property type="match status" value="3"/>
</dbReference>
<evidence type="ECO:0000256" key="1">
    <source>
        <dbReference type="ARBA" id="ARBA00022614"/>
    </source>
</evidence>
<dbReference type="PANTHER" id="PTHR47566:SF1">
    <property type="entry name" value="PROTEIN NUD1"/>
    <property type="match status" value="1"/>
</dbReference>
<dbReference type="SUPFAM" id="SSF52058">
    <property type="entry name" value="L domain-like"/>
    <property type="match status" value="4"/>
</dbReference>
<dbReference type="Pfam" id="PF23952">
    <property type="entry name" value="LRR_EndoS"/>
    <property type="match status" value="1"/>
</dbReference>
<dbReference type="Proteomes" id="UP000245430">
    <property type="component" value="Unassembled WGS sequence"/>
</dbReference>
<protein>
    <submittedName>
        <fullName evidence="5">Leucine-rich repeat (LRR) protein</fullName>
    </submittedName>
</protein>
<comment type="caution">
    <text evidence="5">The sequence shown here is derived from an EMBL/GenBank/DDBJ whole genome shotgun (WGS) entry which is preliminary data.</text>
</comment>
<keyword evidence="3" id="KW-0677">Repeat</keyword>
<organism evidence="5 6">
    <name type="scientific">Xanthomarina spongicola</name>
    <dbReference type="NCBI Taxonomy" id="570520"/>
    <lineage>
        <taxon>Bacteria</taxon>
        <taxon>Pseudomonadati</taxon>
        <taxon>Bacteroidota</taxon>
        <taxon>Flavobacteriia</taxon>
        <taxon>Flavobacteriales</taxon>
        <taxon>Flavobacteriaceae</taxon>
        <taxon>Xanthomarina</taxon>
    </lineage>
</organism>
<dbReference type="OrthoDB" id="3179827at2"/>
<dbReference type="InterPro" id="IPR001611">
    <property type="entry name" value="Leu-rich_rpt"/>
</dbReference>
<dbReference type="PANTHER" id="PTHR47566">
    <property type="match status" value="1"/>
</dbReference>
<dbReference type="EMBL" id="QGGP01000004">
    <property type="protein sequence ID" value="PWK18581.1"/>
    <property type="molecule type" value="Genomic_DNA"/>
</dbReference>
<dbReference type="InterPro" id="IPR013517">
    <property type="entry name" value="FG-GAP"/>
</dbReference>
<feature type="signal peptide" evidence="4">
    <location>
        <begin position="1"/>
        <end position="22"/>
    </location>
</feature>
<keyword evidence="6" id="KW-1185">Reference proteome</keyword>
<gene>
    <name evidence="5" type="ORF">LX78_01888</name>
</gene>